<name>A0ABS5Q9F3_9PROT</name>
<protein>
    <submittedName>
        <fullName evidence="2">Acyl carrier protein</fullName>
    </submittedName>
</protein>
<organism evidence="2 3">
    <name type="scientific">Roseococcus pinisoli</name>
    <dbReference type="NCBI Taxonomy" id="2835040"/>
    <lineage>
        <taxon>Bacteria</taxon>
        <taxon>Pseudomonadati</taxon>
        <taxon>Pseudomonadota</taxon>
        <taxon>Alphaproteobacteria</taxon>
        <taxon>Acetobacterales</taxon>
        <taxon>Roseomonadaceae</taxon>
        <taxon>Roseococcus</taxon>
    </lineage>
</organism>
<sequence>MTILDTLGAVLRRTFRQPNLVVSRSMSAADVPGWDSLNHLFLVMELEAEFDVDIAADEVARLPDIGALADLVAERLARKDTPG</sequence>
<evidence type="ECO:0000313" key="3">
    <source>
        <dbReference type="Proteomes" id="UP000766336"/>
    </source>
</evidence>
<dbReference type="PROSITE" id="PS50075">
    <property type="entry name" value="CARRIER"/>
    <property type="match status" value="1"/>
</dbReference>
<feature type="domain" description="Carrier" evidence="1">
    <location>
        <begin position="1"/>
        <end position="76"/>
    </location>
</feature>
<proteinExistence type="predicted"/>
<dbReference type="SUPFAM" id="SSF47336">
    <property type="entry name" value="ACP-like"/>
    <property type="match status" value="1"/>
</dbReference>
<evidence type="ECO:0000313" key="2">
    <source>
        <dbReference type="EMBL" id="MBS7810280.1"/>
    </source>
</evidence>
<accession>A0ABS5Q9F3</accession>
<keyword evidence="3" id="KW-1185">Reference proteome</keyword>
<dbReference type="EMBL" id="JAHCDA010000001">
    <property type="protein sequence ID" value="MBS7810280.1"/>
    <property type="molecule type" value="Genomic_DNA"/>
</dbReference>
<comment type="caution">
    <text evidence="2">The sequence shown here is derived from an EMBL/GenBank/DDBJ whole genome shotgun (WGS) entry which is preliminary data.</text>
</comment>
<dbReference type="Gene3D" id="1.10.1200.10">
    <property type="entry name" value="ACP-like"/>
    <property type="match status" value="1"/>
</dbReference>
<dbReference type="Proteomes" id="UP000766336">
    <property type="component" value="Unassembled WGS sequence"/>
</dbReference>
<dbReference type="Pfam" id="PF00550">
    <property type="entry name" value="PP-binding"/>
    <property type="match status" value="1"/>
</dbReference>
<gene>
    <name evidence="2" type="ORF">KHU32_04980</name>
</gene>
<evidence type="ECO:0000259" key="1">
    <source>
        <dbReference type="PROSITE" id="PS50075"/>
    </source>
</evidence>
<dbReference type="InterPro" id="IPR009081">
    <property type="entry name" value="PP-bd_ACP"/>
</dbReference>
<dbReference type="InterPro" id="IPR036736">
    <property type="entry name" value="ACP-like_sf"/>
</dbReference>
<dbReference type="RefSeq" id="WP_213668909.1">
    <property type="nucleotide sequence ID" value="NZ_JAHCDA010000001.1"/>
</dbReference>
<reference evidence="2 3" key="1">
    <citation type="submission" date="2021-05" db="EMBL/GenBank/DDBJ databases">
        <title>Roseococcus sp. XZZS9, whole genome shotgun sequencing project.</title>
        <authorList>
            <person name="Zhao G."/>
            <person name="Shen L."/>
        </authorList>
    </citation>
    <scope>NUCLEOTIDE SEQUENCE [LARGE SCALE GENOMIC DNA]</scope>
    <source>
        <strain evidence="2 3">XZZS9</strain>
    </source>
</reference>